<evidence type="ECO:0000256" key="1">
    <source>
        <dbReference type="SAM" id="MobiDB-lite"/>
    </source>
</evidence>
<proteinExistence type="predicted"/>
<dbReference type="GO" id="GO:0003676">
    <property type="term" value="F:nucleic acid binding"/>
    <property type="evidence" value="ECO:0007669"/>
    <property type="project" value="InterPro"/>
</dbReference>
<feature type="region of interest" description="Disordered" evidence="1">
    <location>
        <begin position="192"/>
        <end position="237"/>
    </location>
</feature>
<evidence type="ECO:0000313" key="4">
    <source>
        <dbReference type="Proteomes" id="UP000299211"/>
    </source>
</evidence>
<dbReference type="InterPro" id="IPR036397">
    <property type="entry name" value="RNaseH_sf"/>
</dbReference>
<feature type="compositionally biased region" description="Basic and acidic residues" evidence="1">
    <location>
        <begin position="224"/>
        <end position="237"/>
    </location>
</feature>
<dbReference type="Gene3D" id="3.30.420.10">
    <property type="entry name" value="Ribonuclease H-like superfamily/Ribonuclease H"/>
    <property type="match status" value="1"/>
</dbReference>
<sequence>MAAGGSAAAALGAYIVFEDEAGFAMTPPHARTWGRRGQTPVVRVRGRSRRRISVAALCCYRPGERSRLIYRPRFHLLLKGARKSFAWQDYRDLLVRAHLQLGAPIIVVWDNLNTHRAAGLREYAGSHEWLTIIQLPSYSPDLNPVEGIWSWLRHGPMANTAFTDPDHLTRTLRRGLAHIQRHPELIDGYLTETGLTLTPDPRSQSEKVSRRSRSDLLNPCRPSPPRDRRVPEHRCHC</sequence>
<accession>A0A4D4N4W6</accession>
<dbReference type="Proteomes" id="UP000299211">
    <property type="component" value="Unassembled WGS sequence"/>
</dbReference>
<name>A0A4D4N4W6_STRAX</name>
<protein>
    <recommendedName>
        <fullName evidence="2">Tc1-like transposase DDE domain-containing protein</fullName>
    </recommendedName>
</protein>
<feature type="compositionally biased region" description="Basic and acidic residues" evidence="1">
    <location>
        <begin position="203"/>
        <end position="214"/>
    </location>
</feature>
<dbReference type="InterPro" id="IPR038717">
    <property type="entry name" value="Tc1-like_DDE_dom"/>
</dbReference>
<dbReference type="Pfam" id="PF13358">
    <property type="entry name" value="DDE_3"/>
    <property type="match status" value="1"/>
</dbReference>
<feature type="domain" description="Tc1-like transposase DDE" evidence="2">
    <location>
        <begin position="15"/>
        <end position="162"/>
    </location>
</feature>
<gene>
    <name evidence="3" type="ORF">SAV31267_090670</name>
</gene>
<dbReference type="EMBL" id="BJHY01000002">
    <property type="protein sequence ID" value="GDY79582.1"/>
    <property type="molecule type" value="Genomic_DNA"/>
</dbReference>
<evidence type="ECO:0000313" key="3">
    <source>
        <dbReference type="EMBL" id="GDY79582.1"/>
    </source>
</evidence>
<reference evidence="3 4" key="1">
    <citation type="submission" date="2019-04" db="EMBL/GenBank/DDBJ databases">
        <title>Draft genome sequences of Streptomyces avermitilis ATCC 31267.</title>
        <authorList>
            <person name="Komaki H."/>
            <person name="Tamura T."/>
            <person name="Hosoyama A."/>
        </authorList>
    </citation>
    <scope>NUCLEOTIDE SEQUENCE [LARGE SCALE GENOMIC DNA]</scope>
    <source>
        <strain evidence="3 4">ATCC 31267</strain>
    </source>
</reference>
<comment type="caution">
    <text evidence="3">The sequence shown here is derived from an EMBL/GenBank/DDBJ whole genome shotgun (WGS) entry which is preliminary data.</text>
</comment>
<organism evidence="3 4">
    <name type="scientific">Streptomyces avermitilis</name>
    <dbReference type="NCBI Taxonomy" id="33903"/>
    <lineage>
        <taxon>Bacteria</taxon>
        <taxon>Bacillati</taxon>
        <taxon>Actinomycetota</taxon>
        <taxon>Actinomycetes</taxon>
        <taxon>Kitasatosporales</taxon>
        <taxon>Streptomycetaceae</taxon>
        <taxon>Streptomyces</taxon>
    </lineage>
</organism>
<evidence type="ECO:0000259" key="2">
    <source>
        <dbReference type="Pfam" id="PF13358"/>
    </source>
</evidence>
<dbReference type="AlphaFoldDB" id="A0A4D4N4W6"/>